<dbReference type="GO" id="GO:0006825">
    <property type="term" value="P:copper ion transport"/>
    <property type="evidence" value="ECO:0007669"/>
    <property type="project" value="InterPro"/>
</dbReference>
<evidence type="ECO:0000256" key="2">
    <source>
        <dbReference type="ARBA" id="ARBA00022475"/>
    </source>
</evidence>
<evidence type="ECO:0000313" key="14">
    <source>
        <dbReference type="Proteomes" id="UP000680750"/>
    </source>
</evidence>
<sequence length="731" mass="75351">MWRGADRSGRRDRAAGRGGPAGARRPGTVRPVGRGVVTAIRTRVHISASPRSARRRALGLLLAAVVAALAVLLPAVPASAHAVLLRTDPGSGSIVQDTPTRVTLTFNEPVKLVPADIGVVAPTGAKVGGTPKLTHDGTVLSIPLSERLPKGTFLVTYRIISADSHPVAGGFSFSIGAPSKTAPAATGGTGAAEQPVVGVAMPVVRYLGYAGMALAVGAALVLISLWPRRLPRRGPARVMGLGVLLVAVSTLAEGYLQVPYSTGGSLTSVGYHDLVQIMNSRFGWAHLARLILLAAAVPLLSVIGAARRNRLGTGERIALAVMAALAVFTWGYGGHPSTSPVPWLTVLSDAVHLGAIGAWLGGLVMLVCFLLPRATPRELAAVLPVWSRWATIAVSVLAAAGILQACLQLGTPAALVQTLYGQLIIVKVVAFAAILAVASYSRSASRRYALAGLPARSGSSAGPAEDRARQTSPDAPGDDPDATEFTDPVWEEVYAADSARRDTARAGGRDVPGAPGDQPVPADRAVPLDEASPTDPAAGADGDTPADPPVGAGGDTPADPQAGSGSTGAEPEPPPEPATVDRRALRRLILVELCIAAVIFGVTAVLVQTTPARSATSAASQARNLPYSATLNDKLFSLQVQLDPARTGKNTLHAIAYHPDDGSPVRVRQWKVTASLPGAGIGPVTIPTEAITDNHAIADVALPKAGNWKFSFTLRISEIDESTVTTTVPVR</sequence>
<dbReference type="InterPro" id="IPR032694">
    <property type="entry name" value="CopC/D"/>
</dbReference>
<evidence type="ECO:0000256" key="5">
    <source>
        <dbReference type="ARBA" id="ARBA00022729"/>
    </source>
</evidence>
<protein>
    <recommendedName>
        <fullName evidence="15">Copper resistance protein CopC</fullName>
    </recommendedName>
</protein>
<evidence type="ECO:0000256" key="7">
    <source>
        <dbReference type="ARBA" id="ARBA00023008"/>
    </source>
</evidence>
<feature type="transmembrane region" description="Helical" evidence="10">
    <location>
        <begin position="206"/>
        <end position="226"/>
    </location>
</feature>
<accession>A0A810L0I4</accession>
<dbReference type="SUPFAM" id="SSF81296">
    <property type="entry name" value="E set domains"/>
    <property type="match status" value="1"/>
</dbReference>
<dbReference type="Gene3D" id="2.60.40.1220">
    <property type="match status" value="1"/>
</dbReference>
<feature type="transmembrane region" description="Helical" evidence="10">
    <location>
        <begin position="386"/>
        <end position="407"/>
    </location>
</feature>
<dbReference type="Pfam" id="PF04234">
    <property type="entry name" value="CopC"/>
    <property type="match status" value="1"/>
</dbReference>
<keyword evidence="8 10" id="KW-0472">Membrane</keyword>
<keyword evidence="5" id="KW-0732">Signal</keyword>
<evidence type="ECO:0000256" key="10">
    <source>
        <dbReference type="SAM" id="Phobius"/>
    </source>
</evidence>
<feature type="domain" description="CopC" evidence="11">
    <location>
        <begin position="81"/>
        <end position="175"/>
    </location>
</feature>
<feature type="region of interest" description="Disordered" evidence="9">
    <location>
        <begin position="454"/>
        <end position="579"/>
    </location>
</feature>
<feature type="transmembrane region" description="Helical" evidence="10">
    <location>
        <begin position="57"/>
        <end position="76"/>
    </location>
</feature>
<dbReference type="GO" id="GO:0005886">
    <property type="term" value="C:plasma membrane"/>
    <property type="evidence" value="ECO:0007669"/>
    <property type="project" value="UniProtKB-SubCell"/>
</dbReference>
<keyword evidence="6 10" id="KW-1133">Transmembrane helix</keyword>
<comment type="subcellular location">
    <subcellularLocation>
        <location evidence="1">Cell membrane</location>
        <topology evidence="1">Multi-pass membrane protein</topology>
    </subcellularLocation>
</comment>
<evidence type="ECO:0000313" key="13">
    <source>
        <dbReference type="EMBL" id="BCJ28904.1"/>
    </source>
</evidence>
<dbReference type="InterPro" id="IPR007348">
    <property type="entry name" value="CopC_dom"/>
</dbReference>
<keyword evidence="14" id="KW-1185">Reference proteome</keyword>
<feature type="transmembrane region" description="Helical" evidence="10">
    <location>
        <begin position="284"/>
        <end position="305"/>
    </location>
</feature>
<evidence type="ECO:0000259" key="12">
    <source>
        <dbReference type="Pfam" id="PF05425"/>
    </source>
</evidence>
<evidence type="ECO:0000256" key="9">
    <source>
        <dbReference type="SAM" id="MobiDB-lite"/>
    </source>
</evidence>
<feature type="region of interest" description="Disordered" evidence="9">
    <location>
        <begin position="1"/>
        <end position="30"/>
    </location>
</feature>
<organism evidence="13 14">
    <name type="scientific">Actinocatenispora sera</name>
    <dbReference type="NCBI Taxonomy" id="390989"/>
    <lineage>
        <taxon>Bacteria</taxon>
        <taxon>Bacillati</taxon>
        <taxon>Actinomycetota</taxon>
        <taxon>Actinomycetes</taxon>
        <taxon>Micromonosporales</taxon>
        <taxon>Micromonosporaceae</taxon>
        <taxon>Actinocatenispora</taxon>
    </lineage>
</organism>
<evidence type="ECO:0008006" key="15">
    <source>
        <dbReference type="Google" id="ProtNLM"/>
    </source>
</evidence>
<keyword evidence="4" id="KW-0479">Metal-binding</keyword>
<feature type="compositionally biased region" description="Basic and acidic residues" evidence="9">
    <location>
        <begin position="1"/>
        <end position="15"/>
    </location>
</feature>
<dbReference type="InterPro" id="IPR014755">
    <property type="entry name" value="Cu-Rt/internalin_Ig-like"/>
</dbReference>
<evidence type="ECO:0000256" key="4">
    <source>
        <dbReference type="ARBA" id="ARBA00022723"/>
    </source>
</evidence>
<proteinExistence type="predicted"/>
<feature type="compositionally biased region" description="Basic and acidic residues" evidence="9">
    <location>
        <begin position="498"/>
        <end position="508"/>
    </location>
</feature>
<feature type="transmembrane region" description="Helical" evidence="10">
    <location>
        <begin position="419"/>
        <end position="440"/>
    </location>
</feature>
<feature type="transmembrane region" description="Helical" evidence="10">
    <location>
        <begin position="317"/>
        <end position="333"/>
    </location>
</feature>
<evidence type="ECO:0000259" key="11">
    <source>
        <dbReference type="Pfam" id="PF04234"/>
    </source>
</evidence>
<dbReference type="KEGG" id="aser:Asera_30120"/>
<dbReference type="InterPro" id="IPR008457">
    <property type="entry name" value="Cu-R_CopD_dom"/>
</dbReference>
<dbReference type="GO" id="GO:0005507">
    <property type="term" value="F:copper ion binding"/>
    <property type="evidence" value="ECO:0007669"/>
    <property type="project" value="InterPro"/>
</dbReference>
<gene>
    <name evidence="13" type="ORF">Asera_30120</name>
</gene>
<evidence type="ECO:0000256" key="3">
    <source>
        <dbReference type="ARBA" id="ARBA00022692"/>
    </source>
</evidence>
<dbReference type="Pfam" id="PF05425">
    <property type="entry name" value="CopD"/>
    <property type="match status" value="1"/>
</dbReference>
<dbReference type="EMBL" id="AP023354">
    <property type="protein sequence ID" value="BCJ28904.1"/>
    <property type="molecule type" value="Genomic_DNA"/>
</dbReference>
<dbReference type="OrthoDB" id="5242236at2"/>
<evidence type="ECO:0000256" key="1">
    <source>
        <dbReference type="ARBA" id="ARBA00004651"/>
    </source>
</evidence>
<feature type="transmembrane region" description="Helical" evidence="10">
    <location>
        <begin position="238"/>
        <end position="258"/>
    </location>
</feature>
<dbReference type="PANTHER" id="PTHR34820">
    <property type="entry name" value="INNER MEMBRANE PROTEIN YEBZ"/>
    <property type="match status" value="1"/>
</dbReference>
<reference evidence="13" key="1">
    <citation type="submission" date="2020-08" db="EMBL/GenBank/DDBJ databases">
        <title>Whole genome shotgun sequence of Actinocatenispora sera NBRC 101916.</title>
        <authorList>
            <person name="Komaki H."/>
            <person name="Tamura T."/>
        </authorList>
    </citation>
    <scope>NUCLEOTIDE SEQUENCE</scope>
    <source>
        <strain evidence="13">NBRC 101916</strain>
    </source>
</reference>
<feature type="compositionally biased region" description="Low complexity" evidence="9">
    <location>
        <begin position="533"/>
        <end position="545"/>
    </location>
</feature>
<dbReference type="PANTHER" id="PTHR34820:SF4">
    <property type="entry name" value="INNER MEMBRANE PROTEIN YEBZ"/>
    <property type="match status" value="1"/>
</dbReference>
<keyword evidence="7" id="KW-0186">Copper</keyword>
<dbReference type="AlphaFoldDB" id="A0A810L0I4"/>
<feature type="transmembrane region" description="Helical" evidence="10">
    <location>
        <begin position="588"/>
        <end position="607"/>
    </location>
</feature>
<dbReference type="GO" id="GO:0046688">
    <property type="term" value="P:response to copper ion"/>
    <property type="evidence" value="ECO:0007669"/>
    <property type="project" value="InterPro"/>
</dbReference>
<feature type="domain" description="Copper resistance protein D" evidence="12">
    <location>
        <begin position="381"/>
        <end position="448"/>
    </location>
</feature>
<feature type="transmembrane region" description="Helical" evidence="10">
    <location>
        <begin position="353"/>
        <end position="374"/>
    </location>
</feature>
<dbReference type="InterPro" id="IPR014756">
    <property type="entry name" value="Ig_E-set"/>
</dbReference>
<keyword evidence="2" id="KW-1003">Cell membrane</keyword>
<name>A0A810L0I4_9ACTN</name>
<keyword evidence="3 10" id="KW-0812">Transmembrane</keyword>
<dbReference type="Proteomes" id="UP000680750">
    <property type="component" value="Chromosome"/>
</dbReference>
<evidence type="ECO:0000256" key="8">
    <source>
        <dbReference type="ARBA" id="ARBA00023136"/>
    </source>
</evidence>
<dbReference type="GO" id="GO:0042597">
    <property type="term" value="C:periplasmic space"/>
    <property type="evidence" value="ECO:0007669"/>
    <property type="project" value="InterPro"/>
</dbReference>
<evidence type="ECO:0000256" key="6">
    <source>
        <dbReference type="ARBA" id="ARBA00022989"/>
    </source>
</evidence>